<keyword evidence="10" id="KW-1185">Reference proteome</keyword>
<dbReference type="KEGG" id="hazt:108682768"/>
<dbReference type="PROSITE" id="PS51192">
    <property type="entry name" value="HELICASE_ATP_BIND_1"/>
    <property type="match status" value="1"/>
</dbReference>
<reference evidence="11" key="1">
    <citation type="submission" date="2025-08" db="UniProtKB">
        <authorList>
            <consortium name="RefSeq"/>
        </authorList>
    </citation>
    <scope>IDENTIFICATION</scope>
    <source>
        <tissue evidence="11">Whole organism</tissue>
    </source>
</reference>
<dbReference type="GO" id="GO:0016787">
    <property type="term" value="F:hydrolase activity"/>
    <property type="evidence" value="ECO:0007669"/>
    <property type="project" value="UniProtKB-KW"/>
</dbReference>
<dbReference type="GO" id="GO:0003676">
    <property type="term" value="F:nucleic acid binding"/>
    <property type="evidence" value="ECO:0007669"/>
    <property type="project" value="InterPro"/>
</dbReference>
<dbReference type="Pfam" id="PF00270">
    <property type="entry name" value="DEAD"/>
    <property type="match status" value="1"/>
</dbReference>
<dbReference type="GeneID" id="108682768"/>
<gene>
    <name evidence="11" type="primary">LOC108682768</name>
</gene>
<dbReference type="PANTHER" id="PTHR47960">
    <property type="entry name" value="DEAD-BOX ATP-DEPENDENT RNA HELICASE 50"/>
    <property type="match status" value="1"/>
</dbReference>
<feature type="domain" description="DEAD-box RNA helicase Q" evidence="9">
    <location>
        <begin position="121"/>
        <end position="149"/>
    </location>
</feature>
<dbReference type="EC" id="3.6.4.13" evidence="1"/>
<evidence type="ECO:0000259" key="7">
    <source>
        <dbReference type="PROSITE" id="PS51192"/>
    </source>
</evidence>
<dbReference type="Proteomes" id="UP000694843">
    <property type="component" value="Unplaced"/>
</dbReference>
<dbReference type="AlphaFoldDB" id="A0A8B7PND2"/>
<feature type="domain" description="Helicase ATP-binding" evidence="7">
    <location>
        <begin position="143"/>
        <end position="278"/>
    </location>
</feature>
<evidence type="ECO:0000313" key="10">
    <source>
        <dbReference type="Proteomes" id="UP000694843"/>
    </source>
</evidence>
<feature type="short sequence motif" description="Q motif" evidence="6">
    <location>
        <begin position="121"/>
        <end position="149"/>
    </location>
</feature>
<dbReference type="GO" id="GO:0003724">
    <property type="term" value="F:RNA helicase activity"/>
    <property type="evidence" value="ECO:0007669"/>
    <property type="project" value="UniProtKB-EC"/>
</dbReference>
<dbReference type="OrthoDB" id="10256233at2759"/>
<evidence type="ECO:0000256" key="6">
    <source>
        <dbReference type="PROSITE-ProRule" id="PRU00552"/>
    </source>
</evidence>
<keyword evidence="3" id="KW-0378">Hydrolase</keyword>
<dbReference type="RefSeq" id="XP_018027495.2">
    <property type="nucleotide sequence ID" value="XM_018172006.2"/>
</dbReference>
<dbReference type="GO" id="GO:0005524">
    <property type="term" value="F:ATP binding"/>
    <property type="evidence" value="ECO:0007669"/>
    <property type="project" value="UniProtKB-KW"/>
</dbReference>
<accession>A0A8B7PND2</accession>
<evidence type="ECO:0000256" key="1">
    <source>
        <dbReference type="ARBA" id="ARBA00012552"/>
    </source>
</evidence>
<evidence type="ECO:0000256" key="2">
    <source>
        <dbReference type="ARBA" id="ARBA00022741"/>
    </source>
</evidence>
<name>A0A8B7PND2_HYAAZ</name>
<evidence type="ECO:0000259" key="8">
    <source>
        <dbReference type="PROSITE" id="PS51194"/>
    </source>
</evidence>
<keyword evidence="5" id="KW-0067">ATP-binding</keyword>
<evidence type="ECO:0000256" key="5">
    <source>
        <dbReference type="ARBA" id="ARBA00022840"/>
    </source>
</evidence>
<dbReference type="InterPro" id="IPR014014">
    <property type="entry name" value="RNA_helicase_DEAD_Q_motif"/>
</dbReference>
<dbReference type="SMART" id="SM00490">
    <property type="entry name" value="HELICc"/>
    <property type="match status" value="1"/>
</dbReference>
<dbReference type="PROSITE" id="PS51194">
    <property type="entry name" value="HELICASE_CTER"/>
    <property type="match status" value="1"/>
</dbReference>
<keyword evidence="2" id="KW-0547">Nucleotide-binding</keyword>
<dbReference type="CTD" id="33254"/>
<dbReference type="InterPro" id="IPR027417">
    <property type="entry name" value="P-loop_NTPase"/>
</dbReference>
<proteinExistence type="predicted"/>
<sequence length="492" mass="55589">MSRIPRVVGGAWGRVVNGVVLPSETLPIITRPINITEKMVRRQQAAARKRSQINPPVVRRKKQDVIISCSDAKKNMYRDQTYDQFAQVPLASLGWKNRKSVGQYFTIHPFSANPALQSDCQSFSDLLLHQKVVDALEMHGYKVPTSIQNAQIQSVCEKLATELQLKSEVVLGADRTQLKLRNPKMSNPDILVATLGVLSKLVTNRIVRLDHVRHIVLDEADTLLDASFEEKTKHVLSKIPLRVSEESLEGAQLVLAGATVPRNLGKQLGDILDTKTLQQVSTSSLHCVLPHVMQRFYRVNQTRKLEFVTEIAMNAHKKGLPTIIFSNSGAAVDFIGLTLREANIGCVHINGRLRSTTRLELYKAFMDGEVNILSATDLVSRGLDTIKATHIVNYEFPKFASDYVHRCGRVGRIGSQVNKPIVTNLITKPHEVELVQQIEYSVRQMQPLQNVDANIKRLYEEEKERIDEGRREKLERKERKQWNKMAAAELNY</sequence>
<feature type="domain" description="Helicase C-terminal" evidence="8">
    <location>
        <begin position="307"/>
        <end position="459"/>
    </location>
</feature>
<dbReference type="InterPro" id="IPR011545">
    <property type="entry name" value="DEAD/DEAH_box_helicase_dom"/>
</dbReference>
<evidence type="ECO:0000259" key="9">
    <source>
        <dbReference type="PROSITE" id="PS51195"/>
    </source>
</evidence>
<evidence type="ECO:0000256" key="3">
    <source>
        <dbReference type="ARBA" id="ARBA00022801"/>
    </source>
</evidence>
<dbReference type="Gene3D" id="3.40.50.300">
    <property type="entry name" value="P-loop containing nucleotide triphosphate hydrolases"/>
    <property type="match status" value="2"/>
</dbReference>
<organism evidence="10 11">
    <name type="scientific">Hyalella azteca</name>
    <name type="common">Amphipod</name>
    <dbReference type="NCBI Taxonomy" id="294128"/>
    <lineage>
        <taxon>Eukaryota</taxon>
        <taxon>Metazoa</taxon>
        <taxon>Ecdysozoa</taxon>
        <taxon>Arthropoda</taxon>
        <taxon>Crustacea</taxon>
        <taxon>Multicrustacea</taxon>
        <taxon>Malacostraca</taxon>
        <taxon>Eumalacostraca</taxon>
        <taxon>Peracarida</taxon>
        <taxon>Amphipoda</taxon>
        <taxon>Senticaudata</taxon>
        <taxon>Talitrida</taxon>
        <taxon>Talitroidea</taxon>
        <taxon>Hyalellidae</taxon>
        <taxon>Hyalella</taxon>
    </lineage>
</organism>
<dbReference type="InterPro" id="IPR014001">
    <property type="entry name" value="Helicase_ATP-bd"/>
</dbReference>
<dbReference type="CDD" id="cd18787">
    <property type="entry name" value="SF2_C_DEAD"/>
    <property type="match status" value="1"/>
</dbReference>
<dbReference type="PROSITE" id="PS51195">
    <property type="entry name" value="Q_MOTIF"/>
    <property type="match status" value="1"/>
</dbReference>
<evidence type="ECO:0000256" key="4">
    <source>
        <dbReference type="ARBA" id="ARBA00022806"/>
    </source>
</evidence>
<dbReference type="Pfam" id="PF00271">
    <property type="entry name" value="Helicase_C"/>
    <property type="match status" value="1"/>
</dbReference>
<protein>
    <recommendedName>
        <fullName evidence="1">RNA helicase</fullName>
        <ecNumber evidence="1">3.6.4.13</ecNumber>
    </recommendedName>
</protein>
<evidence type="ECO:0000313" key="11">
    <source>
        <dbReference type="RefSeq" id="XP_018027495.2"/>
    </source>
</evidence>
<keyword evidence="4 11" id="KW-0347">Helicase</keyword>
<dbReference type="InterPro" id="IPR001650">
    <property type="entry name" value="Helicase_C-like"/>
</dbReference>
<dbReference type="SUPFAM" id="SSF52540">
    <property type="entry name" value="P-loop containing nucleoside triphosphate hydrolases"/>
    <property type="match status" value="1"/>
</dbReference>